<protein>
    <submittedName>
        <fullName evidence="2">SSD domain-containing protein</fullName>
    </submittedName>
</protein>
<dbReference type="WBParaSite" id="RSKR_0000872300.3">
    <property type="protein sequence ID" value="RSKR_0000872300.3"/>
    <property type="gene ID" value="RSKR_0000872300"/>
</dbReference>
<evidence type="ECO:0000313" key="1">
    <source>
        <dbReference type="Proteomes" id="UP000095286"/>
    </source>
</evidence>
<dbReference type="Proteomes" id="UP000095286">
    <property type="component" value="Unplaced"/>
</dbReference>
<sequence>MGIEDTKHNCNAKKKPLFIRFLTYSADYCSIYLAKYAIFFIIILDTVLYNFTVYNSIKKSYMKYSEFCKNLCVINEPIRHFYNGLTIERDFANSTETASSHIDLSFPITTVLGRQIHVDPNFFGATIEIVNKNDNTRSLISMDHLQINPEMSAITEESLTSVQNNLKEFKLILLQFRAEMPPGISTENATQWEIDIEQYYHKKFTSDIINVYVLSETFLTSEVVRSGLTLVPFLAIGFVIMCVFSSITMALAAGYVGQYNYHKITLAFFACVCPFMACGTALGFMFWCGFRFGSILCVTPFLVLAIGVDDSYLMVNSWQRYRTKYEEAHKNGKVSKVCAKTIFKDVLIDTAPSITITTLTNILAFGIGALTPTPEIQLFSIGNTLAIIVDYTYTWIFYGTILYYVGKQEIDQLNLNSYTSKEVCNKESESTPKNNIHKTSFSTCKANLNQFLNNCLDWYIKMLTNTTVALSVIVLLAVYWYISLNATFHIKAELKPQKLFLTSSNAVKILDIRNEFVAPFYSFVFVFVNSPGNMSNVNQIARINNLVNDFEDASSVVSKHYTKYWYRDYELFVQSIQETNKEDLEEINEFDLTNENSSRHPVSVYQENSIIELKQFLSWPEFSFWNGFIDYDELNNTIQINRFFFTTATNGYQLRDWSFRSQNLERWRAIADKYNDLNVTVYEDDAKFLDLIPTLIPQTLQSAACTLICMFLVCIAFIGDPTTVLVATFSITSTCIGVFGILALWGEDLDPIVMSAAIMSIGFAVDVPAHITYHYFGTDEGGSKVSVPEKLKHCLLSIGFPVLEAGISTNVCVLSLLYVDLHIATVFVKIMVLVVTIGLIHGLIIIPVLFYLISLIPSFSTESQNDFTIKDIALTKSPNHAI</sequence>
<evidence type="ECO:0000313" key="2">
    <source>
        <dbReference type="WBParaSite" id="RSKR_0000872300.3"/>
    </source>
</evidence>
<organism evidence="1 2">
    <name type="scientific">Rhabditophanes sp. KR3021</name>
    <dbReference type="NCBI Taxonomy" id="114890"/>
    <lineage>
        <taxon>Eukaryota</taxon>
        <taxon>Metazoa</taxon>
        <taxon>Ecdysozoa</taxon>
        <taxon>Nematoda</taxon>
        <taxon>Chromadorea</taxon>
        <taxon>Rhabditida</taxon>
        <taxon>Tylenchina</taxon>
        <taxon>Panagrolaimomorpha</taxon>
        <taxon>Strongyloidoidea</taxon>
        <taxon>Alloionematidae</taxon>
        <taxon>Rhabditophanes</taxon>
    </lineage>
</organism>
<accession>A0AC35U8T7</accession>
<name>A0AC35U8T7_9BILA</name>
<proteinExistence type="predicted"/>
<reference evidence="2" key="1">
    <citation type="submission" date="2016-11" db="UniProtKB">
        <authorList>
            <consortium name="WormBaseParasite"/>
        </authorList>
    </citation>
    <scope>IDENTIFICATION</scope>
    <source>
        <strain evidence="2">KR3021</strain>
    </source>
</reference>